<dbReference type="GeneID" id="57753662"/>
<evidence type="ECO:0000313" key="4">
    <source>
        <dbReference type="EMBL" id="CEM63115.1"/>
    </source>
</evidence>
<keyword evidence="2" id="KW-0012">Acyltransferase</keyword>
<dbReference type="Proteomes" id="UP000042527">
    <property type="component" value="Unassembled WGS sequence"/>
</dbReference>
<evidence type="ECO:0000259" key="3">
    <source>
        <dbReference type="PROSITE" id="PS51186"/>
    </source>
</evidence>
<dbReference type="PANTHER" id="PTHR42919">
    <property type="entry name" value="N-ALPHA-ACETYLTRANSFERASE"/>
    <property type="match status" value="1"/>
</dbReference>
<proteinExistence type="predicted"/>
<evidence type="ECO:0000313" key="6">
    <source>
        <dbReference type="Proteomes" id="UP000042527"/>
    </source>
</evidence>
<reference evidence="6" key="1">
    <citation type="submission" date="2015-01" db="EMBL/GenBank/DDBJ databases">
        <authorList>
            <person name="Manzoor Shahid"/>
            <person name="Zubair Saima"/>
        </authorList>
    </citation>
    <scope>NUCLEOTIDE SEQUENCE [LARGE SCALE GENOMIC DNA]</scope>
    <source>
        <strain evidence="6">V1</strain>
    </source>
</reference>
<dbReference type="InterPro" id="IPR051556">
    <property type="entry name" value="N-term/lysine_N-AcTrnsfr"/>
</dbReference>
<dbReference type="GO" id="GO:0016747">
    <property type="term" value="F:acyltransferase activity, transferring groups other than amino-acyl groups"/>
    <property type="evidence" value="ECO:0007669"/>
    <property type="project" value="InterPro"/>
</dbReference>
<dbReference type="SUPFAM" id="SSF55729">
    <property type="entry name" value="Acyl-CoA N-acyltransferases (Nat)"/>
    <property type="match status" value="1"/>
</dbReference>
<keyword evidence="6" id="KW-1185">Reference proteome</keyword>
<reference evidence="4" key="2">
    <citation type="submission" date="2015-01" db="EMBL/GenBank/DDBJ databases">
        <authorList>
            <person name="Xiang T."/>
            <person name="Song Y."/>
            <person name="Huang L."/>
            <person name="Wang B."/>
            <person name="Wu P."/>
        </authorList>
    </citation>
    <scope>NUCLEOTIDE SEQUENCE [LARGE SCALE GENOMIC DNA]</scope>
    <source>
        <strain evidence="4">V1</strain>
    </source>
</reference>
<dbReference type="EMBL" id="CDNC01000048">
    <property type="protein sequence ID" value="CEM63115.1"/>
    <property type="molecule type" value="Genomic_DNA"/>
</dbReference>
<name>A0A0B7H1L2_TREPH</name>
<dbReference type="InterPro" id="IPR000182">
    <property type="entry name" value="GNAT_dom"/>
</dbReference>
<organism evidence="4 6">
    <name type="scientific">Treponema phagedenis</name>
    <dbReference type="NCBI Taxonomy" id="162"/>
    <lineage>
        <taxon>Bacteria</taxon>
        <taxon>Pseudomonadati</taxon>
        <taxon>Spirochaetota</taxon>
        <taxon>Spirochaetia</taxon>
        <taxon>Spirochaetales</taxon>
        <taxon>Treponemataceae</taxon>
        <taxon>Treponema</taxon>
    </lineage>
</organism>
<dbReference type="Pfam" id="PF00583">
    <property type="entry name" value="Acetyltransf_1"/>
    <property type="match status" value="1"/>
</dbReference>
<accession>A0A0B7H1L2</accession>
<dbReference type="InterPro" id="IPR016181">
    <property type="entry name" value="Acyl_CoA_acyltransferase"/>
</dbReference>
<evidence type="ECO:0000313" key="7">
    <source>
        <dbReference type="Proteomes" id="UP000323594"/>
    </source>
</evidence>
<dbReference type="OrthoDB" id="9792929at2"/>
<dbReference type="Gene3D" id="3.40.630.30">
    <property type="match status" value="1"/>
</dbReference>
<evidence type="ECO:0000256" key="2">
    <source>
        <dbReference type="ARBA" id="ARBA00023315"/>
    </source>
</evidence>
<dbReference type="EMBL" id="CP042817">
    <property type="protein sequence ID" value="QEJ97751.1"/>
    <property type="molecule type" value="Genomic_DNA"/>
</dbReference>
<evidence type="ECO:0000256" key="1">
    <source>
        <dbReference type="ARBA" id="ARBA00022679"/>
    </source>
</evidence>
<evidence type="ECO:0000313" key="5">
    <source>
        <dbReference type="EMBL" id="QEJ97751.1"/>
    </source>
</evidence>
<reference evidence="5 7" key="3">
    <citation type="submission" date="2019-08" db="EMBL/GenBank/DDBJ databases">
        <authorList>
            <person name="Kuhnert P."/>
        </authorList>
    </citation>
    <scope>NUCLEOTIDE SEQUENCE [LARGE SCALE GENOMIC DNA]</scope>
    <source>
        <strain evidence="5 7">B36.5</strain>
    </source>
</reference>
<protein>
    <submittedName>
        <fullName evidence="4">Acetyltransferase, GNAT family</fullName>
    </submittedName>
    <submittedName>
        <fullName evidence="5">GNAT family N-acetyltransferase</fullName>
    </submittedName>
</protein>
<dbReference type="RefSeq" id="WP_002698929.1">
    <property type="nucleotide sequence ID" value="NZ_CDNC01000048.1"/>
</dbReference>
<dbReference type="CDD" id="cd04301">
    <property type="entry name" value="NAT_SF"/>
    <property type="match status" value="1"/>
</dbReference>
<feature type="domain" description="N-acetyltransferase" evidence="3">
    <location>
        <begin position="21"/>
        <end position="178"/>
    </location>
</feature>
<dbReference type="PROSITE" id="PS51186">
    <property type="entry name" value="GNAT"/>
    <property type="match status" value="1"/>
</dbReference>
<dbReference type="AlphaFoldDB" id="A0A0B7H1L2"/>
<dbReference type="PANTHER" id="PTHR42919:SF8">
    <property type="entry name" value="N-ALPHA-ACETYLTRANSFERASE 50"/>
    <property type="match status" value="1"/>
</dbReference>
<keyword evidence="1 4" id="KW-0808">Transferase</keyword>
<sequence length="179" mass="21036">MLTDYRIIKLHKNDLACKIPVKYKTPSYFDLQINRDGGGDAFKLIKKDFEKLTEKRYTINLFEEAGAMVYGVENENEVIGFIEMIQQKWIRRLRILNIYVKSKYRSHHIGSLLLEFAESRAAHLHCRAVVLDTESCNYNAIRFYQKHGFQITGFDTLCYTNNDVALHEFRIDLAKQIYS</sequence>
<dbReference type="Proteomes" id="UP000323594">
    <property type="component" value="Chromosome"/>
</dbReference>
<gene>
    <name evidence="5" type="ORF">FUT82_06915</name>
    <name evidence="4" type="ORF">TPHV1_60103</name>
</gene>